<dbReference type="RefSeq" id="WP_239138663.1">
    <property type="nucleotide sequence ID" value="NZ_BOMU01000079.1"/>
</dbReference>
<sequence length="84" mass="9210">MLNDSERRALADLERHLQHDPEFVARMDGPATAPAVPAFPIVPVLSAGLFITVPLVMLLFGWVGVIILLYAFAIAIGVIVFRRL</sequence>
<dbReference type="Pfam" id="PF11239">
    <property type="entry name" value="DUF3040"/>
    <property type="match status" value="1"/>
</dbReference>
<proteinExistence type="predicted"/>
<organism evidence="2 3">
    <name type="scientific">Actinoplanes regularis</name>
    <dbReference type="NCBI Taxonomy" id="52697"/>
    <lineage>
        <taxon>Bacteria</taxon>
        <taxon>Bacillati</taxon>
        <taxon>Actinomycetota</taxon>
        <taxon>Actinomycetes</taxon>
        <taxon>Micromonosporales</taxon>
        <taxon>Micromonosporaceae</taxon>
        <taxon>Actinoplanes</taxon>
    </lineage>
</organism>
<evidence type="ECO:0000256" key="1">
    <source>
        <dbReference type="SAM" id="Phobius"/>
    </source>
</evidence>
<feature type="transmembrane region" description="Helical" evidence="1">
    <location>
        <begin position="35"/>
        <end position="53"/>
    </location>
</feature>
<keyword evidence="1" id="KW-0472">Membrane</keyword>
<keyword evidence="3" id="KW-1185">Reference proteome</keyword>
<dbReference type="InterPro" id="IPR021401">
    <property type="entry name" value="DUF3040"/>
</dbReference>
<evidence type="ECO:0008006" key="4">
    <source>
        <dbReference type="Google" id="ProtNLM"/>
    </source>
</evidence>
<evidence type="ECO:0000313" key="3">
    <source>
        <dbReference type="Proteomes" id="UP000198415"/>
    </source>
</evidence>
<keyword evidence="1" id="KW-1133">Transmembrane helix</keyword>
<evidence type="ECO:0000313" key="2">
    <source>
        <dbReference type="EMBL" id="SNS47573.1"/>
    </source>
</evidence>
<gene>
    <name evidence="2" type="ORF">SAMN06264365_11687</name>
</gene>
<accession>A0A239EU57</accession>
<feature type="transmembrane region" description="Helical" evidence="1">
    <location>
        <begin position="59"/>
        <end position="81"/>
    </location>
</feature>
<dbReference type="EMBL" id="FZNR01000016">
    <property type="protein sequence ID" value="SNS47573.1"/>
    <property type="molecule type" value="Genomic_DNA"/>
</dbReference>
<keyword evidence="1" id="KW-0812">Transmembrane</keyword>
<dbReference type="AlphaFoldDB" id="A0A239EU57"/>
<reference evidence="2 3" key="1">
    <citation type="submission" date="2017-06" db="EMBL/GenBank/DDBJ databases">
        <authorList>
            <person name="Kim H.J."/>
            <person name="Triplett B.A."/>
        </authorList>
    </citation>
    <scope>NUCLEOTIDE SEQUENCE [LARGE SCALE GENOMIC DNA]</scope>
    <source>
        <strain evidence="2 3">DSM 43151</strain>
    </source>
</reference>
<name>A0A239EU57_9ACTN</name>
<protein>
    <recommendedName>
        <fullName evidence="4">DUF3040 domain-containing protein</fullName>
    </recommendedName>
</protein>
<dbReference type="Proteomes" id="UP000198415">
    <property type="component" value="Unassembled WGS sequence"/>
</dbReference>